<reference evidence="3 4" key="2">
    <citation type="submission" date="2018-11" db="EMBL/GenBank/DDBJ databases">
        <authorList>
            <consortium name="Pathogen Informatics"/>
        </authorList>
    </citation>
    <scope>NUCLEOTIDE SEQUENCE [LARGE SCALE GENOMIC DNA]</scope>
</reference>
<dbReference type="Pfam" id="PF00017">
    <property type="entry name" value="SH2"/>
    <property type="match status" value="1"/>
</dbReference>
<feature type="domain" description="SH2" evidence="2">
    <location>
        <begin position="18"/>
        <end position="77"/>
    </location>
</feature>
<dbReference type="InterPro" id="IPR000980">
    <property type="entry name" value="SH2"/>
</dbReference>
<dbReference type="WBParaSite" id="TCNE_0001808701-mRNA-1">
    <property type="protein sequence ID" value="TCNE_0001808701-mRNA-1"/>
    <property type="gene ID" value="TCNE_0001808701"/>
</dbReference>
<name>A0A183VBG3_TOXCA</name>
<dbReference type="PROSITE" id="PS50001">
    <property type="entry name" value="SH2"/>
    <property type="match status" value="1"/>
</dbReference>
<dbReference type="SMART" id="SM00252">
    <property type="entry name" value="SH2"/>
    <property type="match status" value="1"/>
</dbReference>
<keyword evidence="1" id="KW-0727">SH2 domain</keyword>
<evidence type="ECO:0000259" key="2">
    <source>
        <dbReference type="PROSITE" id="PS50001"/>
    </source>
</evidence>
<reference evidence="5" key="1">
    <citation type="submission" date="2016-06" db="UniProtKB">
        <authorList>
            <consortium name="WormBaseParasite"/>
        </authorList>
    </citation>
    <scope>IDENTIFICATION</scope>
</reference>
<dbReference type="SUPFAM" id="SSF55550">
    <property type="entry name" value="SH2 domain"/>
    <property type="match status" value="1"/>
</dbReference>
<protein>
    <submittedName>
        <fullName evidence="5">SH2 domain-containing protein</fullName>
    </submittedName>
</protein>
<dbReference type="AlphaFoldDB" id="A0A183VBG3"/>
<dbReference type="EMBL" id="UYWY01025107">
    <property type="protein sequence ID" value="VDM49404.1"/>
    <property type="molecule type" value="Genomic_DNA"/>
</dbReference>
<sequence length="115" mass="12921">MHGVSKKVKGKLLEAQEWYIGLLTRTAVECYLKKEGDFVVRTSEKGGALEFVVSVRGLTKCAHYTVYYEDDAGWGLNLDHKRSRQARAHPQCDALGALCYLCRESADSILVCWAH</sequence>
<evidence type="ECO:0000313" key="3">
    <source>
        <dbReference type="EMBL" id="VDM49404.1"/>
    </source>
</evidence>
<dbReference type="InterPro" id="IPR036860">
    <property type="entry name" value="SH2_dom_sf"/>
</dbReference>
<keyword evidence="4" id="KW-1185">Reference proteome</keyword>
<dbReference type="Proteomes" id="UP000050794">
    <property type="component" value="Unassembled WGS sequence"/>
</dbReference>
<proteinExistence type="predicted"/>
<accession>A0A183VBG3</accession>
<evidence type="ECO:0000313" key="4">
    <source>
        <dbReference type="Proteomes" id="UP000050794"/>
    </source>
</evidence>
<dbReference type="Gene3D" id="3.30.505.10">
    <property type="entry name" value="SH2 domain"/>
    <property type="match status" value="1"/>
</dbReference>
<gene>
    <name evidence="3" type="ORF">TCNE_LOCUS18083</name>
</gene>
<evidence type="ECO:0000313" key="5">
    <source>
        <dbReference type="WBParaSite" id="TCNE_0001808701-mRNA-1"/>
    </source>
</evidence>
<evidence type="ECO:0000256" key="1">
    <source>
        <dbReference type="PROSITE-ProRule" id="PRU00191"/>
    </source>
</evidence>
<organism evidence="4 5">
    <name type="scientific">Toxocara canis</name>
    <name type="common">Canine roundworm</name>
    <dbReference type="NCBI Taxonomy" id="6265"/>
    <lineage>
        <taxon>Eukaryota</taxon>
        <taxon>Metazoa</taxon>
        <taxon>Ecdysozoa</taxon>
        <taxon>Nematoda</taxon>
        <taxon>Chromadorea</taxon>
        <taxon>Rhabditida</taxon>
        <taxon>Spirurina</taxon>
        <taxon>Ascaridomorpha</taxon>
        <taxon>Ascaridoidea</taxon>
        <taxon>Toxocaridae</taxon>
        <taxon>Toxocara</taxon>
    </lineage>
</organism>